<dbReference type="InterPro" id="IPR039424">
    <property type="entry name" value="SBP_5"/>
</dbReference>
<dbReference type="SUPFAM" id="SSF53850">
    <property type="entry name" value="Periplasmic binding protein-like II"/>
    <property type="match status" value="1"/>
</dbReference>
<feature type="domain" description="Solute-binding protein family 5" evidence="7">
    <location>
        <begin position="100"/>
        <end position="486"/>
    </location>
</feature>
<dbReference type="PIRSF" id="PIRSF002741">
    <property type="entry name" value="MppA"/>
    <property type="match status" value="1"/>
</dbReference>
<reference evidence="8" key="1">
    <citation type="journal article" date="2021" name="PeerJ">
        <title>Extensive microbial diversity within the chicken gut microbiome revealed by metagenomics and culture.</title>
        <authorList>
            <person name="Gilroy R."/>
            <person name="Ravi A."/>
            <person name="Getino M."/>
            <person name="Pursley I."/>
            <person name="Horton D.L."/>
            <person name="Alikhan N.F."/>
            <person name="Baker D."/>
            <person name="Gharbi K."/>
            <person name="Hall N."/>
            <person name="Watson M."/>
            <person name="Adriaenssens E.M."/>
            <person name="Foster-Nyarko E."/>
            <person name="Jarju S."/>
            <person name="Secka A."/>
            <person name="Antonio M."/>
            <person name="Oren A."/>
            <person name="Chaudhuri R.R."/>
            <person name="La Ragione R."/>
            <person name="Hildebrand F."/>
            <person name="Pallen M.J."/>
        </authorList>
    </citation>
    <scope>NUCLEOTIDE SEQUENCE</scope>
    <source>
        <strain evidence="8">1068</strain>
    </source>
</reference>
<dbReference type="Gene3D" id="3.90.76.10">
    <property type="entry name" value="Dipeptide-binding Protein, Domain 1"/>
    <property type="match status" value="1"/>
</dbReference>
<reference evidence="8" key="2">
    <citation type="submission" date="2021-04" db="EMBL/GenBank/DDBJ databases">
        <authorList>
            <person name="Gilroy R."/>
        </authorList>
    </citation>
    <scope>NUCLEOTIDE SEQUENCE</scope>
    <source>
        <strain evidence="8">1068</strain>
    </source>
</reference>
<dbReference type="AlphaFoldDB" id="A0A9D2JSV2"/>
<evidence type="ECO:0000256" key="5">
    <source>
        <dbReference type="SAM" id="MobiDB-lite"/>
    </source>
</evidence>
<evidence type="ECO:0000256" key="3">
    <source>
        <dbReference type="ARBA" id="ARBA00022448"/>
    </source>
</evidence>
<dbReference type="FunFam" id="3.10.105.10:FF:000001">
    <property type="entry name" value="Oligopeptide ABC transporter, oligopeptide-binding protein"/>
    <property type="match status" value="1"/>
</dbReference>
<dbReference type="PROSITE" id="PS51257">
    <property type="entry name" value="PROKAR_LIPOPROTEIN"/>
    <property type="match status" value="1"/>
</dbReference>
<dbReference type="Gene3D" id="3.10.105.10">
    <property type="entry name" value="Dipeptide-binding Protein, Domain 3"/>
    <property type="match status" value="1"/>
</dbReference>
<dbReference type="Proteomes" id="UP000824056">
    <property type="component" value="Unassembled WGS sequence"/>
</dbReference>
<dbReference type="PANTHER" id="PTHR30290:SF10">
    <property type="entry name" value="PERIPLASMIC OLIGOPEPTIDE-BINDING PROTEIN-RELATED"/>
    <property type="match status" value="1"/>
</dbReference>
<dbReference type="Pfam" id="PF00496">
    <property type="entry name" value="SBP_bac_5"/>
    <property type="match status" value="1"/>
</dbReference>
<evidence type="ECO:0000313" key="9">
    <source>
        <dbReference type="Proteomes" id="UP000824056"/>
    </source>
</evidence>
<dbReference type="CDD" id="cd08504">
    <property type="entry name" value="PBP2_OppA"/>
    <property type="match status" value="1"/>
</dbReference>
<proteinExistence type="inferred from homology"/>
<comment type="subcellular location">
    <subcellularLocation>
        <location evidence="1">Cell envelope</location>
    </subcellularLocation>
</comment>
<evidence type="ECO:0000256" key="6">
    <source>
        <dbReference type="SAM" id="SignalP"/>
    </source>
</evidence>
<sequence>MKMKKILAMALASAMVLSLGACGGSSNDSGADTTKTEGSSDGTETASGKFPGTSDEDMYTVDLRAEPPELNSILTTDVASGDILRMVISGLYRLDENDQPVEDLAESTEVSEDGCTYTMKIRQDAKWSNGEPVTANDFVFSYQTICSKEAASSYAFIVYDNLVNGNEVYEGTMDPSELGVKAIDDYTLEVKFENPIPYAKHLFSFASYYPMNQKAYEEIGADVYGDDADKIVTNGAYTISEWVHNDHITLTKNPDFYDSDRCAVGTVKYTMLNDSNARMNAFQSGEIDCINLSGDQMAQAEQLGIHTESYVDNGNWYIQFNTQKTDKGLDNANIRLALGMAIDSQSLCENILKDGSVPATGLVPTSIAGANGEKYRDAVGDVVGYDADAAKAALEKGLQETGLTAEELKLTFLCDDTDNAQKNAQFFQEQWKTVLGIDVEITPQPFKSRLASMDSGDFDMVYAGWSPDYNDPMTFLDMFTTTNGNNYGKYSNAKYDELVTSAMTEADVVARQEMLFEAETIVTKTDAAIYPIYFSACTYAVSDKVEGMTRTGFQEFDFTDATSAE</sequence>
<feature type="region of interest" description="Disordered" evidence="5">
    <location>
        <begin position="24"/>
        <end position="56"/>
    </location>
</feature>
<name>A0A9D2JSV2_9FIRM</name>
<dbReference type="InterPro" id="IPR030678">
    <property type="entry name" value="Peptide/Ni-bd"/>
</dbReference>
<dbReference type="GO" id="GO:1904680">
    <property type="term" value="F:peptide transmembrane transporter activity"/>
    <property type="evidence" value="ECO:0007669"/>
    <property type="project" value="TreeGrafter"/>
</dbReference>
<feature type="chain" id="PRO_5039262122" evidence="6">
    <location>
        <begin position="24"/>
        <end position="565"/>
    </location>
</feature>
<gene>
    <name evidence="8" type="ORF">H9809_09405</name>
</gene>
<dbReference type="InterPro" id="IPR000914">
    <property type="entry name" value="SBP_5_dom"/>
</dbReference>
<protein>
    <submittedName>
        <fullName evidence="8">Peptide ABC transporter substrate-binding protein</fullName>
    </submittedName>
</protein>
<dbReference type="GO" id="GO:0030288">
    <property type="term" value="C:outer membrane-bounded periplasmic space"/>
    <property type="evidence" value="ECO:0007669"/>
    <property type="project" value="UniProtKB-ARBA"/>
</dbReference>
<accession>A0A9D2JSV2</accession>
<dbReference type="FunFam" id="3.90.76.10:FF:000001">
    <property type="entry name" value="Oligopeptide ABC transporter substrate-binding protein"/>
    <property type="match status" value="1"/>
</dbReference>
<keyword evidence="4 6" id="KW-0732">Signal</keyword>
<evidence type="ECO:0000256" key="2">
    <source>
        <dbReference type="ARBA" id="ARBA00005695"/>
    </source>
</evidence>
<evidence type="ECO:0000256" key="1">
    <source>
        <dbReference type="ARBA" id="ARBA00004196"/>
    </source>
</evidence>
<dbReference type="Gene3D" id="3.40.190.10">
    <property type="entry name" value="Periplasmic binding protein-like II"/>
    <property type="match status" value="1"/>
</dbReference>
<evidence type="ECO:0000313" key="8">
    <source>
        <dbReference type="EMBL" id="HIZ66096.1"/>
    </source>
</evidence>
<evidence type="ECO:0000259" key="7">
    <source>
        <dbReference type="Pfam" id="PF00496"/>
    </source>
</evidence>
<organism evidence="8 9">
    <name type="scientific">Candidatus Blautia pullicola</name>
    <dbReference type="NCBI Taxonomy" id="2838498"/>
    <lineage>
        <taxon>Bacteria</taxon>
        <taxon>Bacillati</taxon>
        <taxon>Bacillota</taxon>
        <taxon>Clostridia</taxon>
        <taxon>Lachnospirales</taxon>
        <taxon>Lachnospiraceae</taxon>
        <taxon>Blautia</taxon>
    </lineage>
</organism>
<dbReference type="PANTHER" id="PTHR30290">
    <property type="entry name" value="PERIPLASMIC BINDING COMPONENT OF ABC TRANSPORTER"/>
    <property type="match status" value="1"/>
</dbReference>
<feature type="signal peptide" evidence="6">
    <location>
        <begin position="1"/>
        <end position="23"/>
    </location>
</feature>
<dbReference type="EMBL" id="DXBG01000218">
    <property type="protein sequence ID" value="HIZ66096.1"/>
    <property type="molecule type" value="Genomic_DNA"/>
</dbReference>
<dbReference type="GO" id="GO:0015833">
    <property type="term" value="P:peptide transport"/>
    <property type="evidence" value="ECO:0007669"/>
    <property type="project" value="TreeGrafter"/>
</dbReference>
<evidence type="ECO:0000256" key="4">
    <source>
        <dbReference type="ARBA" id="ARBA00022729"/>
    </source>
</evidence>
<comment type="similarity">
    <text evidence="2">Belongs to the bacterial solute-binding protein 5 family.</text>
</comment>
<feature type="compositionally biased region" description="Polar residues" evidence="5">
    <location>
        <begin position="24"/>
        <end position="46"/>
    </location>
</feature>
<comment type="caution">
    <text evidence="8">The sequence shown here is derived from an EMBL/GenBank/DDBJ whole genome shotgun (WGS) entry which is preliminary data.</text>
</comment>
<keyword evidence="3" id="KW-0813">Transport</keyword>
<dbReference type="GO" id="GO:0043190">
    <property type="term" value="C:ATP-binding cassette (ABC) transporter complex"/>
    <property type="evidence" value="ECO:0007669"/>
    <property type="project" value="InterPro"/>
</dbReference>